<keyword evidence="17" id="KW-1185">Reference proteome</keyword>
<evidence type="ECO:0000256" key="12">
    <source>
        <dbReference type="SAM" id="MobiDB-lite"/>
    </source>
</evidence>
<evidence type="ECO:0000313" key="16">
    <source>
        <dbReference type="EMBL" id="VFU01884.1"/>
    </source>
</evidence>
<evidence type="ECO:0000256" key="2">
    <source>
        <dbReference type="ARBA" id="ARBA00022448"/>
    </source>
</evidence>
<evidence type="ECO:0000256" key="7">
    <source>
        <dbReference type="ARBA" id="ARBA00022989"/>
    </source>
</evidence>
<keyword evidence="4 13" id="KW-0812">Transmembrane</keyword>
<dbReference type="SUPFAM" id="SSF81324">
    <property type="entry name" value="Voltage-gated potassium channels"/>
    <property type="match status" value="1"/>
</dbReference>
<reference evidence="15" key="2">
    <citation type="submission" date="2019-06" db="EMBL/GenBank/DDBJ databases">
        <title>Genomics analysis of Aphanomyces spp. identifies a new class of oomycete effector associated with host adaptation.</title>
        <authorList>
            <person name="Gaulin E."/>
        </authorList>
    </citation>
    <scope>NUCLEOTIDE SEQUENCE</scope>
    <source>
        <strain evidence="15">CBS 578.67</strain>
    </source>
</reference>
<dbReference type="InterPro" id="IPR003929">
    <property type="entry name" value="K_chnl_BK_asu"/>
</dbReference>
<dbReference type="InterPro" id="IPR005821">
    <property type="entry name" value="Ion_trans_dom"/>
</dbReference>
<feature type="region of interest" description="Disordered" evidence="12">
    <location>
        <begin position="727"/>
        <end position="796"/>
    </location>
</feature>
<dbReference type="Pfam" id="PF22614">
    <property type="entry name" value="Slo-like_RCK"/>
    <property type="match status" value="2"/>
</dbReference>
<dbReference type="AlphaFoldDB" id="A0A485LV28"/>
<keyword evidence="3" id="KW-0633">Potassium transport</keyword>
<accession>A0A485LV28</accession>
<dbReference type="Proteomes" id="UP000332933">
    <property type="component" value="Unassembled WGS sequence"/>
</dbReference>
<evidence type="ECO:0000256" key="4">
    <source>
        <dbReference type="ARBA" id="ARBA00022692"/>
    </source>
</evidence>
<feature type="compositionally biased region" description="Low complexity" evidence="12">
    <location>
        <begin position="749"/>
        <end position="764"/>
    </location>
</feature>
<dbReference type="EMBL" id="VJMH01007511">
    <property type="protein sequence ID" value="KAF0682621.1"/>
    <property type="molecule type" value="Genomic_DNA"/>
</dbReference>
<dbReference type="GO" id="GO:0005267">
    <property type="term" value="F:potassium channel activity"/>
    <property type="evidence" value="ECO:0007669"/>
    <property type="project" value="UniProtKB-KW"/>
</dbReference>
<evidence type="ECO:0000256" key="13">
    <source>
        <dbReference type="SAM" id="Phobius"/>
    </source>
</evidence>
<proteinExistence type="predicted"/>
<dbReference type="EMBL" id="CAADRA010007537">
    <property type="protein sequence ID" value="VFU01884.1"/>
    <property type="molecule type" value="Genomic_DNA"/>
</dbReference>
<dbReference type="PANTHER" id="PTHR10027">
    <property type="entry name" value="CALCIUM-ACTIVATED POTASSIUM CHANNEL ALPHA CHAIN"/>
    <property type="match status" value="1"/>
</dbReference>
<gene>
    <name evidence="16" type="primary">Aste57867_25258</name>
    <name evidence="15" type="ORF">As57867_025180</name>
    <name evidence="16" type="ORF">ASTE57867_25258</name>
</gene>
<reference evidence="16 17" key="1">
    <citation type="submission" date="2019-03" db="EMBL/GenBank/DDBJ databases">
        <authorList>
            <person name="Gaulin E."/>
            <person name="Dumas B."/>
        </authorList>
    </citation>
    <scope>NUCLEOTIDE SEQUENCE [LARGE SCALE GENOMIC DNA]</scope>
    <source>
        <strain evidence="16">CBS 568.67</strain>
    </source>
</reference>
<dbReference type="PROSITE" id="PS51201">
    <property type="entry name" value="RCK_N"/>
    <property type="match status" value="1"/>
</dbReference>
<dbReference type="InterPro" id="IPR027359">
    <property type="entry name" value="Volt_channel_dom_sf"/>
</dbReference>
<dbReference type="PANTHER" id="PTHR10027:SF10">
    <property type="entry name" value="SLOWPOKE 2, ISOFORM D"/>
    <property type="match status" value="1"/>
</dbReference>
<dbReference type="OrthoDB" id="10035564at2759"/>
<feature type="region of interest" description="Disordered" evidence="12">
    <location>
        <begin position="619"/>
        <end position="654"/>
    </location>
</feature>
<keyword evidence="10" id="KW-0407">Ion channel</keyword>
<dbReference type="SUPFAM" id="SSF51735">
    <property type="entry name" value="NAD(P)-binding Rossmann-fold domains"/>
    <property type="match status" value="1"/>
</dbReference>
<dbReference type="GO" id="GO:0016020">
    <property type="term" value="C:membrane"/>
    <property type="evidence" value="ECO:0007669"/>
    <property type="project" value="UniProtKB-SubCell"/>
</dbReference>
<dbReference type="InterPro" id="IPR036291">
    <property type="entry name" value="NAD(P)-bd_dom_sf"/>
</dbReference>
<keyword evidence="9 13" id="KW-0472">Membrane</keyword>
<evidence type="ECO:0000259" key="14">
    <source>
        <dbReference type="PROSITE" id="PS51201"/>
    </source>
</evidence>
<evidence type="ECO:0000256" key="10">
    <source>
        <dbReference type="ARBA" id="ARBA00023303"/>
    </source>
</evidence>
<dbReference type="Pfam" id="PF00520">
    <property type="entry name" value="Ion_trans"/>
    <property type="match status" value="1"/>
</dbReference>
<evidence type="ECO:0000256" key="9">
    <source>
        <dbReference type="ARBA" id="ARBA00023136"/>
    </source>
</evidence>
<dbReference type="InterPro" id="IPR047871">
    <property type="entry name" value="K_chnl_Slo-like"/>
</dbReference>
<evidence type="ECO:0000256" key="11">
    <source>
        <dbReference type="ARBA" id="ARBA00029579"/>
    </source>
</evidence>
<dbReference type="Gene3D" id="1.10.287.70">
    <property type="match status" value="1"/>
</dbReference>
<keyword evidence="8" id="KW-0406">Ion transport</keyword>
<evidence type="ECO:0000256" key="1">
    <source>
        <dbReference type="ARBA" id="ARBA00004141"/>
    </source>
</evidence>
<feature type="transmembrane region" description="Helical" evidence="13">
    <location>
        <begin position="45"/>
        <end position="66"/>
    </location>
</feature>
<dbReference type="PRINTS" id="PR00169">
    <property type="entry name" value="KCHANNEL"/>
</dbReference>
<evidence type="ECO:0000256" key="8">
    <source>
        <dbReference type="ARBA" id="ARBA00023065"/>
    </source>
</evidence>
<organism evidence="16 17">
    <name type="scientific">Aphanomyces stellatus</name>
    <dbReference type="NCBI Taxonomy" id="120398"/>
    <lineage>
        <taxon>Eukaryota</taxon>
        <taxon>Sar</taxon>
        <taxon>Stramenopiles</taxon>
        <taxon>Oomycota</taxon>
        <taxon>Saprolegniomycetes</taxon>
        <taxon>Saprolegniales</taxon>
        <taxon>Verrucalvaceae</taxon>
        <taxon>Aphanomyces</taxon>
    </lineage>
</organism>
<dbReference type="Pfam" id="PF03493">
    <property type="entry name" value="BK_channel_a"/>
    <property type="match status" value="1"/>
</dbReference>
<dbReference type="InterPro" id="IPR003148">
    <property type="entry name" value="RCK_N"/>
</dbReference>
<evidence type="ECO:0000256" key="5">
    <source>
        <dbReference type="ARBA" id="ARBA00022826"/>
    </source>
</evidence>
<feature type="transmembrane region" description="Helical" evidence="13">
    <location>
        <begin position="209"/>
        <end position="228"/>
    </location>
</feature>
<evidence type="ECO:0000256" key="6">
    <source>
        <dbReference type="ARBA" id="ARBA00022958"/>
    </source>
</evidence>
<keyword evidence="6" id="KW-0630">Potassium</keyword>
<keyword evidence="2" id="KW-0813">Transport</keyword>
<name>A0A485LV28_9STRA</name>
<evidence type="ECO:0000313" key="17">
    <source>
        <dbReference type="Proteomes" id="UP000332933"/>
    </source>
</evidence>
<dbReference type="Gene3D" id="1.20.120.350">
    <property type="entry name" value="Voltage-gated potassium channels. Chain C"/>
    <property type="match status" value="1"/>
</dbReference>
<feature type="transmembrane region" description="Helical" evidence="13">
    <location>
        <begin position="86"/>
        <end position="104"/>
    </location>
</feature>
<feature type="transmembrane region" description="Helical" evidence="13">
    <location>
        <begin position="173"/>
        <end position="193"/>
    </location>
</feature>
<comment type="subcellular location">
    <subcellularLocation>
        <location evidence="1">Membrane</location>
        <topology evidence="1">Multi-pass membrane protein</topology>
    </subcellularLocation>
</comment>
<feature type="transmembrane region" description="Helical" evidence="13">
    <location>
        <begin position="235"/>
        <end position="254"/>
    </location>
</feature>
<dbReference type="Gene3D" id="3.40.50.720">
    <property type="entry name" value="NAD(P)-binding Rossmann-like Domain"/>
    <property type="match status" value="2"/>
</dbReference>
<evidence type="ECO:0000313" key="15">
    <source>
        <dbReference type="EMBL" id="KAF0682621.1"/>
    </source>
</evidence>
<feature type="domain" description="RCK N-terminal" evidence="14">
    <location>
        <begin position="278"/>
        <end position="417"/>
    </location>
</feature>
<protein>
    <recommendedName>
        <fullName evidence="11">BK channel</fullName>
    </recommendedName>
</protein>
<keyword evidence="7 13" id="KW-1133">Transmembrane helix</keyword>
<sequence>MVATHRPTMKSRVLVWLDKLKMIFIRPRMRGESFRKWVSRNMDHSPLATLIDVFQVVLGITVTAIYFHANWKHFQAVAESPTIQNIQIVIGIFFTLDYIVRFFAADSREMFVLSSDSFIDLATILPQWMEMAISDESGFKNQANALKTLRALRFLRAFRLLVFAKTAKGKQACVLFLTVMSIIICTAGIFQALEQCPSPTATNCQTLEIYNACYLVVITIATVGYGDLAPKSEAGRIGVIFLILLTGILLPLQISRYSDILSRETEYDKSFKQQTELHPHILICGEVNSSALDFFLRQFLHPNNINWKDKVVILCPSYPSHNLRRILLNPAYEQRVVYLQGSAMLDSDLKRANASCARMCFILLNKLSQDGDRNDTASNLLTISLRHHTSNVPLFVQVLKTDNIHHIHISGATNIVCVDEIKLGVLAKACVIPGLCAFLCNILFTFRPFHYRSTFWAAEFLAGCAHDIYAARIPKFLDGFISFSTFAFIVYQEFSAILLATSEPNSLDMKLFPSKRTLFHYQRIFILATTPDVVVRIEDLTLAVVQKYALYIPHYHDIATVWHENSIQGKLKSMRSRATTTTMNRFSSSRVSLDTSRAPPELTQAVDNILKRKNSDARVIPVDEPGGPKGSSKITHRPSFPRLPGEPTETLDTVSGDATKSVDVVTKRRHTGVITRVLPTETGDDHAAVVDDDADERHDDDEHMGNLVARTDDLICFAELAPIQQPPEEVPAEPSQPHEATPPGKTNVPATTTMTTPEAEPQAAHADDSTPPLEPAAPPEDHPMALPSPKKPPMLPPLMRRESVAFALFMDVNVPANLTNHIILLGMPNSLFDFVAPLRPASQNLPPPRVASGKLMPSPAPVPIVVISQMPMSEKLHASIAMFNDIYYVHGSALDESVLREASVFSAKSIVIISTCLENPSDHDHEVDAADTTDQNMMDTDAITLHRYVTEACECNCPDGHALPTIVIELSRPSSLRFLKDEKARTDTAETREVVKMHTKQVLSRVDDPLDNICHPIYAAGNVFISNSLDAILGSCNRHGAIIDLFHLLVFGDPGDDGDARVLDQIAIPDAFAHTSYGKCVVDLLQKRDVLCLGLYRARPNHHHFVYINPSEDTMIHPNDKLFVLR</sequence>
<keyword evidence="5" id="KW-0631">Potassium channel</keyword>
<evidence type="ECO:0000256" key="3">
    <source>
        <dbReference type="ARBA" id="ARBA00022538"/>
    </source>
</evidence>